<protein>
    <submittedName>
        <fullName evidence="5">LCP family protein</fullName>
    </submittedName>
</protein>
<evidence type="ECO:0000313" key="6">
    <source>
        <dbReference type="Proteomes" id="UP000887023"/>
    </source>
</evidence>
<dbReference type="PANTHER" id="PTHR33392:SF6">
    <property type="entry name" value="POLYISOPRENYL-TEICHOIC ACID--PEPTIDOGLYCAN TEICHOIC ACID TRANSFERASE TAGU"/>
    <property type="match status" value="1"/>
</dbReference>
<dbReference type="RefSeq" id="WP_066472943.1">
    <property type="nucleotide sequence ID" value="NZ_CBCRUZ010000008.1"/>
</dbReference>
<dbReference type="Pfam" id="PF13399">
    <property type="entry name" value="LytR_C"/>
    <property type="match status" value="1"/>
</dbReference>
<evidence type="ECO:0000313" key="5">
    <source>
        <dbReference type="EMBL" id="QXQ13278.1"/>
    </source>
</evidence>
<feature type="region of interest" description="Disordered" evidence="2">
    <location>
        <begin position="424"/>
        <end position="472"/>
    </location>
</feature>
<dbReference type="Gene3D" id="3.40.630.190">
    <property type="entry name" value="LCP protein"/>
    <property type="match status" value="1"/>
</dbReference>
<dbReference type="InterPro" id="IPR027381">
    <property type="entry name" value="LytR/CpsA/Psr_C"/>
</dbReference>
<dbReference type="EMBL" id="CP079105">
    <property type="protein sequence ID" value="QXQ13278.1"/>
    <property type="molecule type" value="Genomic_DNA"/>
</dbReference>
<keyword evidence="6" id="KW-1185">Reference proteome</keyword>
<gene>
    <name evidence="5" type="ORF">KV203_15595</name>
</gene>
<feature type="domain" description="Cell envelope-related transcriptional attenuator" evidence="3">
    <location>
        <begin position="78"/>
        <end position="248"/>
    </location>
</feature>
<evidence type="ECO:0000259" key="3">
    <source>
        <dbReference type="Pfam" id="PF03816"/>
    </source>
</evidence>
<proteinExistence type="inferred from homology"/>
<sequence length="472" mass="48936">MAATLSALVLLGTGFAWYSVDALTTGLERLDGLGLGGGQDGAVDILLVGTDSRTDAHGNPLSDDELAALRVGPDVTTNTDTIVLVRVPNDGSSATAISIPRDSYVDVPGIGKSKINAAYGATMAETRQRLIDAGDTDETEIARATEQAGRQALIKTVAQLTGITVDHYAEVGLLGFALLTDTVGGVDVCLNEPVDEWMSGANFPAGEQRLDGAQALSFVRQRHDLPRGDIDRIVRQQVFMASLVHQVLSAKTLTNPAKLQSLSDAVTRSVVLDANWDVVKFVEQLSDLAGGAVKFETIPVADLNGTTDYGESVVLVDPSAVRAYIGSVVSGTAAARSTPDKSSMKVDVSNGAGVEGLAGRVSTALIDAGFGRGAVSNYGGTSTETKLYARDTDNDLVQAVAKTLGGPDRVTDESLPDDRVRVVLGPDYAGPGSDQYTDPDQDTDGASAGTSATPIPPAPPIDAGRNGPKCVN</sequence>
<dbReference type="Pfam" id="PF03816">
    <property type="entry name" value="LytR_cpsA_psr"/>
    <property type="match status" value="1"/>
</dbReference>
<dbReference type="Gene3D" id="3.30.70.2390">
    <property type="match status" value="1"/>
</dbReference>
<evidence type="ECO:0000256" key="2">
    <source>
        <dbReference type="SAM" id="MobiDB-lite"/>
    </source>
</evidence>
<dbReference type="PANTHER" id="PTHR33392">
    <property type="entry name" value="POLYISOPRENYL-TEICHOIC ACID--PEPTIDOGLYCAN TEICHOIC ACID TRANSFERASE TAGU"/>
    <property type="match status" value="1"/>
</dbReference>
<comment type="similarity">
    <text evidence="1">Belongs to the LytR/CpsA/Psr (LCP) family.</text>
</comment>
<dbReference type="InterPro" id="IPR004474">
    <property type="entry name" value="LytR_CpsA_psr"/>
</dbReference>
<dbReference type="NCBIfam" id="TIGR00350">
    <property type="entry name" value="lytR_cpsA_psr"/>
    <property type="match status" value="1"/>
</dbReference>
<feature type="domain" description="LytR/CpsA/Psr regulator C-terminal" evidence="4">
    <location>
        <begin position="344"/>
        <end position="428"/>
    </location>
</feature>
<dbReference type="Proteomes" id="UP000887023">
    <property type="component" value="Chromosome"/>
</dbReference>
<evidence type="ECO:0000256" key="1">
    <source>
        <dbReference type="ARBA" id="ARBA00006068"/>
    </source>
</evidence>
<name>A0ABX8S606_9ACTN</name>
<organism evidence="5 6">
    <name type="scientific">Skermania pinensis</name>
    <dbReference type="NCBI Taxonomy" id="39122"/>
    <lineage>
        <taxon>Bacteria</taxon>
        <taxon>Bacillati</taxon>
        <taxon>Actinomycetota</taxon>
        <taxon>Actinomycetes</taxon>
        <taxon>Mycobacteriales</taxon>
        <taxon>Gordoniaceae</taxon>
        <taxon>Skermania</taxon>
    </lineage>
</organism>
<evidence type="ECO:0000259" key="4">
    <source>
        <dbReference type="Pfam" id="PF13399"/>
    </source>
</evidence>
<accession>A0ABX8S606</accession>
<reference evidence="5" key="1">
    <citation type="submission" date="2021-07" db="EMBL/GenBank/DDBJ databases">
        <title>Candidatus Kaistella beijingensis sp. nov. isolated from a municipal wastewater treatment plant is involved in sludge foaming.</title>
        <authorList>
            <person name="Song Y."/>
            <person name="Liu S.-J."/>
        </authorList>
    </citation>
    <scope>NUCLEOTIDE SEQUENCE</scope>
    <source>
        <strain evidence="5">DSM 43998</strain>
    </source>
</reference>
<dbReference type="InterPro" id="IPR050922">
    <property type="entry name" value="LytR/CpsA/Psr_CW_biosynth"/>
</dbReference>